<dbReference type="Proteomes" id="UP001204439">
    <property type="component" value="Unassembled WGS sequence"/>
</dbReference>
<accession>A0ABU4JIL4</accession>
<sequence length="358" mass="42580">MDREILLKEIIAELSILKYKLELLSESNLYDANIIYEYHIKEILNIMFEWKLINSNENKKNSPAIDLEDIDNSIAVQVTSSSKKLKIQDTLNKFFSNNLDAKYKTLIVFILGKKQNRYSNLYIKEAFTFDPNIHILDFSDINKRVAFLPIQKMKKIRDILKNDKQQSNKLDNSKNIFKSIQSTRKKVVKNFLRTLDTKQDQQINYYDPSHSIICSEVLVRSIEDRKYPNFDEDSENNEVPSWYKSFFQKIDEYYIEVAFLGYCEIVVNEKNEWNYLNDRSKDSVSKSLVIVRAGIVQRIPYENILDIEMANDDPIIYVHYIDGKPFNEELPYIRGYYRSEKDYQYTTYFELEHQNINL</sequence>
<protein>
    <submittedName>
        <fullName evidence="2">SMEK domain-containing protein</fullName>
    </submittedName>
</protein>
<keyword evidence="3" id="KW-1185">Reference proteome</keyword>
<dbReference type="InterPro" id="IPR047740">
    <property type="entry name" value="SMEK_dom"/>
</dbReference>
<evidence type="ECO:0000313" key="2">
    <source>
        <dbReference type="EMBL" id="MDW8549408.1"/>
    </source>
</evidence>
<evidence type="ECO:0000259" key="1">
    <source>
        <dbReference type="Pfam" id="PF21941"/>
    </source>
</evidence>
<dbReference type="RefSeq" id="WP_063970356.1">
    <property type="nucleotide sequence ID" value="NZ_JAMXLT020000018.1"/>
</dbReference>
<dbReference type="EMBL" id="JAMXLT020000018">
    <property type="protein sequence ID" value="MDW8549408.1"/>
    <property type="molecule type" value="Genomic_DNA"/>
</dbReference>
<evidence type="ECO:0000313" key="3">
    <source>
        <dbReference type="Proteomes" id="UP001204439"/>
    </source>
</evidence>
<comment type="caution">
    <text evidence="2">The sequence shown here is derived from an EMBL/GenBank/DDBJ whole genome shotgun (WGS) entry which is preliminary data.</text>
</comment>
<organism evidence="2 3">
    <name type="scientific">Epilithonimonas ginsengisoli</name>
    <dbReference type="NCBI Taxonomy" id="1245592"/>
    <lineage>
        <taxon>Bacteria</taxon>
        <taxon>Pseudomonadati</taxon>
        <taxon>Bacteroidota</taxon>
        <taxon>Flavobacteriia</taxon>
        <taxon>Flavobacteriales</taxon>
        <taxon>Weeksellaceae</taxon>
        <taxon>Chryseobacterium group</taxon>
        <taxon>Epilithonimonas</taxon>
    </lineage>
</organism>
<proteinExistence type="predicted"/>
<dbReference type="Pfam" id="PF21941">
    <property type="entry name" value="SMEK_N"/>
    <property type="match status" value="1"/>
</dbReference>
<gene>
    <name evidence="2" type="ORF">NG800_010835</name>
</gene>
<name>A0ABU4JIL4_9FLAO</name>
<dbReference type="NCBIfam" id="NF033859">
    <property type="entry name" value="SMEK_N"/>
    <property type="match status" value="1"/>
</dbReference>
<feature type="domain" description="SMEK" evidence="1">
    <location>
        <begin position="10"/>
        <end position="145"/>
    </location>
</feature>
<reference evidence="2 3" key="1">
    <citation type="submission" date="2023-11" db="EMBL/GenBank/DDBJ databases">
        <title>First isolation, identification, and characterization of non-pathogenic Epilithonimonas ginsengisoli isolated from diseased farmed rainbow trout (Oncorhynchus mykiss) in Chile.</title>
        <authorList>
            <person name="Miranda C.D."/>
            <person name="Irgang R."/>
            <person name="Concha C."/>
            <person name="Rojas R."/>
            <person name="Avendano R."/>
        </authorList>
    </citation>
    <scope>NUCLEOTIDE SEQUENCE [LARGE SCALE GENOMIC DNA]</scope>
    <source>
        <strain evidence="2 3">FP99</strain>
    </source>
</reference>